<keyword evidence="3" id="KW-1185">Reference proteome</keyword>
<dbReference type="EMBL" id="BPLR01008061">
    <property type="protein sequence ID" value="GIY21860.1"/>
    <property type="molecule type" value="Genomic_DNA"/>
</dbReference>
<feature type="transmembrane region" description="Helical" evidence="1">
    <location>
        <begin position="84"/>
        <end position="103"/>
    </location>
</feature>
<dbReference type="AlphaFoldDB" id="A0AAV4RNK3"/>
<accession>A0AAV4RNK3</accession>
<reference evidence="2 3" key="1">
    <citation type="submission" date="2021-06" db="EMBL/GenBank/DDBJ databases">
        <title>Caerostris extrusa draft genome.</title>
        <authorList>
            <person name="Kono N."/>
            <person name="Arakawa K."/>
        </authorList>
    </citation>
    <scope>NUCLEOTIDE SEQUENCE [LARGE SCALE GENOMIC DNA]</scope>
</reference>
<organism evidence="2 3">
    <name type="scientific">Caerostris extrusa</name>
    <name type="common">Bark spider</name>
    <name type="synonym">Caerostris bankana</name>
    <dbReference type="NCBI Taxonomy" id="172846"/>
    <lineage>
        <taxon>Eukaryota</taxon>
        <taxon>Metazoa</taxon>
        <taxon>Ecdysozoa</taxon>
        <taxon>Arthropoda</taxon>
        <taxon>Chelicerata</taxon>
        <taxon>Arachnida</taxon>
        <taxon>Araneae</taxon>
        <taxon>Araneomorphae</taxon>
        <taxon>Entelegynae</taxon>
        <taxon>Araneoidea</taxon>
        <taxon>Araneidae</taxon>
        <taxon>Caerostris</taxon>
    </lineage>
</organism>
<name>A0AAV4RNK3_CAEEX</name>
<evidence type="ECO:0000256" key="1">
    <source>
        <dbReference type="SAM" id="Phobius"/>
    </source>
</evidence>
<keyword evidence="1" id="KW-0472">Membrane</keyword>
<dbReference type="Proteomes" id="UP001054945">
    <property type="component" value="Unassembled WGS sequence"/>
</dbReference>
<proteinExistence type="predicted"/>
<sequence>MKVLKDPTDKSHAIPNTKVPIATGGLRERELSVHPPITPLKKKKNGRLSLGAATRALSSCCFGIHCQRDGSQSMEKCRDVTRDLHVADAAFIYLLLLFFTTVFRC</sequence>
<evidence type="ECO:0000313" key="3">
    <source>
        <dbReference type="Proteomes" id="UP001054945"/>
    </source>
</evidence>
<gene>
    <name evidence="2" type="ORF">CEXT_686511</name>
</gene>
<comment type="caution">
    <text evidence="2">The sequence shown here is derived from an EMBL/GenBank/DDBJ whole genome shotgun (WGS) entry which is preliminary data.</text>
</comment>
<keyword evidence="1" id="KW-0812">Transmembrane</keyword>
<protein>
    <submittedName>
        <fullName evidence="2">Uncharacterized protein</fullName>
    </submittedName>
</protein>
<evidence type="ECO:0000313" key="2">
    <source>
        <dbReference type="EMBL" id="GIY21860.1"/>
    </source>
</evidence>
<keyword evidence="1" id="KW-1133">Transmembrane helix</keyword>